<keyword evidence="3" id="KW-1185">Reference proteome</keyword>
<dbReference type="InterPro" id="IPR001173">
    <property type="entry name" value="Glyco_trans_2-like"/>
</dbReference>
<proteinExistence type="predicted"/>
<dbReference type="AlphaFoldDB" id="A0ABD5RU24"/>
<name>A0ABD5RU24_9EURY</name>
<reference evidence="2 3" key="1">
    <citation type="journal article" date="2019" name="Int. J. Syst. Evol. Microbiol.">
        <title>The Global Catalogue of Microorganisms (GCM) 10K type strain sequencing project: providing services to taxonomists for standard genome sequencing and annotation.</title>
        <authorList>
            <consortium name="The Broad Institute Genomics Platform"/>
            <consortium name="The Broad Institute Genome Sequencing Center for Infectious Disease"/>
            <person name="Wu L."/>
            <person name="Ma J."/>
        </authorList>
    </citation>
    <scope>NUCLEOTIDE SEQUENCE [LARGE SCALE GENOMIC DNA]</scope>
    <source>
        <strain evidence="2 3">CGMCC 1.12543</strain>
    </source>
</reference>
<dbReference type="Pfam" id="PF00535">
    <property type="entry name" value="Glycos_transf_2"/>
    <property type="match status" value="1"/>
</dbReference>
<dbReference type="EMBL" id="JBHSQH010000008">
    <property type="protein sequence ID" value="MFC5973874.1"/>
    <property type="molecule type" value="Genomic_DNA"/>
</dbReference>
<protein>
    <submittedName>
        <fullName evidence="2">Glycosyltransferase family 2 protein</fullName>
    </submittedName>
</protein>
<dbReference type="Gene3D" id="3.90.550.10">
    <property type="entry name" value="Spore Coat Polysaccharide Biosynthesis Protein SpsA, Chain A"/>
    <property type="match status" value="1"/>
</dbReference>
<comment type="caution">
    <text evidence="2">The sequence shown here is derived from an EMBL/GenBank/DDBJ whole genome shotgun (WGS) entry which is preliminary data.</text>
</comment>
<dbReference type="Proteomes" id="UP001596099">
    <property type="component" value="Unassembled WGS sequence"/>
</dbReference>
<dbReference type="PANTHER" id="PTHR43685">
    <property type="entry name" value="GLYCOSYLTRANSFERASE"/>
    <property type="match status" value="1"/>
</dbReference>
<gene>
    <name evidence="2" type="ORF">ACFPYI_21330</name>
</gene>
<dbReference type="PANTHER" id="PTHR43685:SF2">
    <property type="entry name" value="GLYCOSYLTRANSFERASE 2-LIKE DOMAIN-CONTAINING PROTEIN"/>
    <property type="match status" value="1"/>
</dbReference>
<dbReference type="SUPFAM" id="SSF53448">
    <property type="entry name" value="Nucleotide-diphospho-sugar transferases"/>
    <property type="match status" value="1"/>
</dbReference>
<organism evidence="2 3">
    <name type="scientific">Halomarina salina</name>
    <dbReference type="NCBI Taxonomy" id="1872699"/>
    <lineage>
        <taxon>Archaea</taxon>
        <taxon>Methanobacteriati</taxon>
        <taxon>Methanobacteriota</taxon>
        <taxon>Stenosarchaea group</taxon>
        <taxon>Halobacteria</taxon>
        <taxon>Halobacteriales</taxon>
        <taxon>Natronomonadaceae</taxon>
        <taxon>Halomarina</taxon>
    </lineage>
</organism>
<dbReference type="RefSeq" id="WP_247421757.1">
    <property type="nucleotide sequence ID" value="NZ_JALLGW010000006.1"/>
</dbReference>
<dbReference type="InterPro" id="IPR050834">
    <property type="entry name" value="Glycosyltransf_2"/>
</dbReference>
<sequence length="306" mass="33299">MEGLVSAVIPTYNRADYVEGAIESVLAQSHEDCEVVVVNDGSTDGTRAVLAGYADDDRVRVFHNEENRGIPATMNRGVDAARGEYVGVFGDDDRWRPTKVERQLDALAEHGDDYCGAYTAGVITEERTGAVVERVATGVEGDVYPEVLLRMQVLPHSSQLLRTECVRAVGGFDTDFAVACDWDLTIRLAKRWKFAYVSETLTERLHHRDNVTGTPGYDVRARDRVGEKYREDIEAAGIAEAFDAAAARERGLAALATGETSTAVSAFATAARLHPTRDHLALLAVSPFGERGLSAARRVRDGVFPA</sequence>
<accession>A0ABD5RU24</accession>
<dbReference type="InterPro" id="IPR029044">
    <property type="entry name" value="Nucleotide-diphossugar_trans"/>
</dbReference>
<evidence type="ECO:0000259" key="1">
    <source>
        <dbReference type="Pfam" id="PF00535"/>
    </source>
</evidence>
<feature type="domain" description="Glycosyltransferase 2-like" evidence="1">
    <location>
        <begin position="6"/>
        <end position="117"/>
    </location>
</feature>
<evidence type="ECO:0000313" key="3">
    <source>
        <dbReference type="Proteomes" id="UP001596099"/>
    </source>
</evidence>
<evidence type="ECO:0000313" key="2">
    <source>
        <dbReference type="EMBL" id="MFC5973874.1"/>
    </source>
</evidence>